<evidence type="ECO:0000259" key="1">
    <source>
        <dbReference type="Pfam" id="PF07687"/>
    </source>
</evidence>
<reference evidence="3" key="1">
    <citation type="journal article" date="2019" name="Int. J. Syst. Evol. Microbiol.">
        <title>The Global Catalogue of Microorganisms (GCM) 10K type strain sequencing project: providing services to taxonomists for standard genome sequencing and annotation.</title>
        <authorList>
            <consortium name="The Broad Institute Genomics Platform"/>
            <consortium name="The Broad Institute Genome Sequencing Center for Infectious Disease"/>
            <person name="Wu L."/>
            <person name="Ma J."/>
        </authorList>
    </citation>
    <scope>NUCLEOTIDE SEQUENCE [LARGE SCALE GENOMIC DNA]</scope>
    <source>
        <strain evidence="3">JCM 18537</strain>
    </source>
</reference>
<evidence type="ECO:0000313" key="2">
    <source>
        <dbReference type="EMBL" id="GAA4762978.1"/>
    </source>
</evidence>
<dbReference type="InterPro" id="IPR002933">
    <property type="entry name" value="Peptidase_M20"/>
</dbReference>
<dbReference type="Gene3D" id="3.30.70.360">
    <property type="match status" value="1"/>
</dbReference>
<dbReference type="InterPro" id="IPR011650">
    <property type="entry name" value="Peptidase_M20_dimer"/>
</dbReference>
<sequence length="397" mass="41232">MTAPDFRAAGAEILPDLVALRRALHAEPELGLDLPATQRRVIDALSGLDLEISLGTGLTSVVAVLRGGRPGPTVLLRGDMDALPIVELAPVDFASANGSMHACGHDLHTAGLVGAARLLHAHRADLAGDVVFMFQPGEEGQGGARIMIEEGLLDASGSKPVAAYAVHVAPGPRGVFATRAGAACAGSNQLAVTVKGRGGHGSQPHQTIDPVPVAAEIVLALQTFANRRFDAFDPVILSVTKLDAGDAVNVIPESARLAATIRTLSPASLAILQDEMPRLVRGIAEAHGCTADVEFDVMYPVTVNDAVTTAAAVAALRDAFGTGRVLEMPTPMMGSEDFSFVLDEVPGTFVALMTSPPDLDPATIEWNHSPRVQFDDAVLGDQAAALATLAWRRLAAG</sequence>
<dbReference type="EMBL" id="BAABKO010000001">
    <property type="protein sequence ID" value="GAA4762978.1"/>
    <property type="molecule type" value="Genomic_DNA"/>
</dbReference>
<dbReference type="PANTHER" id="PTHR11014:SF63">
    <property type="entry name" value="METALLOPEPTIDASE, PUTATIVE (AFU_ORTHOLOGUE AFUA_6G09600)-RELATED"/>
    <property type="match status" value="1"/>
</dbReference>
<dbReference type="InterPro" id="IPR036264">
    <property type="entry name" value="Bact_exopeptidase_dim_dom"/>
</dbReference>
<dbReference type="PIRSF" id="PIRSF005962">
    <property type="entry name" value="Pept_M20D_amidohydro"/>
    <property type="match status" value="1"/>
</dbReference>
<accession>A0ABP8ZQ75</accession>
<dbReference type="RefSeq" id="WP_345434993.1">
    <property type="nucleotide sequence ID" value="NZ_BAABKO010000001.1"/>
</dbReference>
<keyword evidence="3" id="KW-1185">Reference proteome</keyword>
<feature type="domain" description="Peptidase M20 dimerisation" evidence="1">
    <location>
        <begin position="186"/>
        <end position="280"/>
    </location>
</feature>
<dbReference type="SUPFAM" id="SSF55031">
    <property type="entry name" value="Bacterial exopeptidase dimerisation domain"/>
    <property type="match status" value="1"/>
</dbReference>
<dbReference type="InterPro" id="IPR017439">
    <property type="entry name" value="Amidohydrolase"/>
</dbReference>
<name>A0ABP8ZQ75_9MICO</name>
<dbReference type="Pfam" id="PF07687">
    <property type="entry name" value="M20_dimer"/>
    <property type="match status" value="1"/>
</dbReference>
<evidence type="ECO:0000313" key="3">
    <source>
        <dbReference type="Proteomes" id="UP001501645"/>
    </source>
</evidence>
<dbReference type="Pfam" id="PF01546">
    <property type="entry name" value="Peptidase_M20"/>
    <property type="match status" value="1"/>
</dbReference>
<dbReference type="Gene3D" id="3.40.630.10">
    <property type="entry name" value="Zn peptidases"/>
    <property type="match status" value="1"/>
</dbReference>
<dbReference type="SUPFAM" id="SSF53187">
    <property type="entry name" value="Zn-dependent exopeptidases"/>
    <property type="match status" value="1"/>
</dbReference>
<dbReference type="PANTHER" id="PTHR11014">
    <property type="entry name" value="PEPTIDASE M20 FAMILY MEMBER"/>
    <property type="match status" value="1"/>
</dbReference>
<dbReference type="Proteomes" id="UP001501645">
    <property type="component" value="Unassembled WGS sequence"/>
</dbReference>
<protein>
    <submittedName>
        <fullName evidence="2">M20 family metallopeptidase</fullName>
    </submittedName>
</protein>
<dbReference type="NCBIfam" id="TIGR01891">
    <property type="entry name" value="amidohydrolases"/>
    <property type="match status" value="1"/>
</dbReference>
<dbReference type="CDD" id="cd03886">
    <property type="entry name" value="M20_Acy1"/>
    <property type="match status" value="1"/>
</dbReference>
<comment type="caution">
    <text evidence="2">The sequence shown here is derived from an EMBL/GenBank/DDBJ whole genome shotgun (WGS) entry which is preliminary data.</text>
</comment>
<organism evidence="2 3">
    <name type="scientific">Microbacterium gilvum</name>
    <dbReference type="NCBI Taxonomy" id="1336204"/>
    <lineage>
        <taxon>Bacteria</taxon>
        <taxon>Bacillati</taxon>
        <taxon>Actinomycetota</taxon>
        <taxon>Actinomycetes</taxon>
        <taxon>Micrococcales</taxon>
        <taxon>Microbacteriaceae</taxon>
        <taxon>Microbacterium</taxon>
    </lineage>
</organism>
<gene>
    <name evidence="2" type="ORF">GCM10023351_01870</name>
</gene>
<proteinExistence type="predicted"/>